<name>A0A662DBE6_UNCAE</name>
<comment type="caution">
    <text evidence="7">The sequence shown here is derived from an EMBL/GenBank/DDBJ whole genome shotgun (WGS) entry which is preliminary data.</text>
</comment>
<evidence type="ECO:0000256" key="5">
    <source>
        <dbReference type="ARBA" id="ARBA00022691"/>
    </source>
</evidence>
<dbReference type="InterPro" id="IPR029063">
    <property type="entry name" value="SAM-dependent_MTases_sf"/>
</dbReference>
<dbReference type="AlphaFoldDB" id="A0A662DBE6"/>
<keyword evidence="5" id="KW-0949">S-adenosyl-L-methionine</keyword>
<dbReference type="InterPro" id="IPR050903">
    <property type="entry name" value="Bact_Chemotaxis_MeTrfase"/>
</dbReference>
<dbReference type="Pfam" id="PF03705">
    <property type="entry name" value="CheR_N"/>
    <property type="match status" value="1"/>
</dbReference>
<dbReference type="PRINTS" id="PR00996">
    <property type="entry name" value="CHERMTFRASE"/>
</dbReference>
<keyword evidence="4" id="KW-0808">Transferase</keyword>
<evidence type="ECO:0000256" key="1">
    <source>
        <dbReference type="ARBA" id="ARBA00001541"/>
    </source>
</evidence>
<dbReference type="InterPro" id="IPR000780">
    <property type="entry name" value="CheR_MeTrfase"/>
</dbReference>
<feature type="domain" description="CheR-type methyltransferase" evidence="6">
    <location>
        <begin position="1"/>
        <end position="265"/>
    </location>
</feature>
<dbReference type="SUPFAM" id="SSF47757">
    <property type="entry name" value="Chemotaxis receptor methyltransferase CheR, N-terminal domain"/>
    <property type="match status" value="1"/>
</dbReference>
<reference evidence="7 8" key="1">
    <citation type="submission" date="2018-06" db="EMBL/GenBank/DDBJ databases">
        <title>Extensive metabolic versatility and redundancy in microbially diverse, dynamic hydrothermal sediments.</title>
        <authorList>
            <person name="Dombrowski N."/>
            <person name="Teske A."/>
            <person name="Baker B.J."/>
        </authorList>
    </citation>
    <scope>NUCLEOTIDE SEQUENCE [LARGE SCALE GENOMIC DNA]</scope>
    <source>
        <strain evidence="7">B19_G9</strain>
    </source>
</reference>
<sequence length="265" mass="31366">MKGESNSLQLDYGYFKKKILETTGIALDAYKPRQMQRRIKELSERKGFYTLRKFWNFLEKNPEEYRKFLDYITINFSEFFRDVDRFNELERKIIPDLLTRTPNLRIWSAACATGEEPYSVAIILEKSYPEVTTRILATDIDEGALEKAKIGIYDKTHVKNVSPVILNRYFIRKGESFIVKENIKRRVKFKKINLLEDNFPREFFWLILCRNMIIYLEDEIKNTLLVKLHNSLRKGGVLFLGGTEKILAPEKFGFKLIGNCFYQKI</sequence>
<gene>
    <name evidence="7" type="ORF">DRI96_05840</name>
</gene>
<organism evidence="7 8">
    <name type="scientific">Aerophobetes bacterium</name>
    <dbReference type="NCBI Taxonomy" id="2030807"/>
    <lineage>
        <taxon>Bacteria</taxon>
        <taxon>Candidatus Aerophobota</taxon>
    </lineage>
</organism>
<dbReference type="GO" id="GO:0032259">
    <property type="term" value="P:methylation"/>
    <property type="evidence" value="ECO:0007669"/>
    <property type="project" value="UniProtKB-KW"/>
</dbReference>
<proteinExistence type="predicted"/>
<dbReference type="InterPro" id="IPR036804">
    <property type="entry name" value="CheR_N_sf"/>
</dbReference>
<dbReference type="Pfam" id="PF01739">
    <property type="entry name" value="CheR"/>
    <property type="match status" value="1"/>
</dbReference>
<dbReference type="Gene3D" id="1.10.155.10">
    <property type="entry name" value="Chemotaxis receptor methyltransferase CheR, N-terminal domain"/>
    <property type="match status" value="1"/>
</dbReference>
<dbReference type="GO" id="GO:0008983">
    <property type="term" value="F:protein-glutamate O-methyltransferase activity"/>
    <property type="evidence" value="ECO:0007669"/>
    <property type="project" value="UniProtKB-EC"/>
</dbReference>
<protein>
    <recommendedName>
        <fullName evidence="2">protein-glutamate O-methyltransferase</fullName>
        <ecNumber evidence="2">2.1.1.80</ecNumber>
    </recommendedName>
</protein>
<dbReference type="Gene3D" id="3.40.50.150">
    <property type="entry name" value="Vaccinia Virus protein VP39"/>
    <property type="match status" value="1"/>
</dbReference>
<evidence type="ECO:0000259" key="6">
    <source>
        <dbReference type="PROSITE" id="PS50123"/>
    </source>
</evidence>
<dbReference type="SMART" id="SM00138">
    <property type="entry name" value="MeTrc"/>
    <property type="match status" value="1"/>
</dbReference>
<dbReference type="InterPro" id="IPR022642">
    <property type="entry name" value="CheR_C"/>
</dbReference>
<dbReference type="EC" id="2.1.1.80" evidence="2"/>
<evidence type="ECO:0000256" key="4">
    <source>
        <dbReference type="ARBA" id="ARBA00022679"/>
    </source>
</evidence>
<dbReference type="PANTHER" id="PTHR24422:SF19">
    <property type="entry name" value="CHEMOTAXIS PROTEIN METHYLTRANSFERASE"/>
    <property type="match status" value="1"/>
</dbReference>
<evidence type="ECO:0000256" key="2">
    <source>
        <dbReference type="ARBA" id="ARBA00012534"/>
    </source>
</evidence>
<dbReference type="PROSITE" id="PS50123">
    <property type="entry name" value="CHER"/>
    <property type="match status" value="1"/>
</dbReference>
<dbReference type="Proteomes" id="UP000267654">
    <property type="component" value="Unassembled WGS sequence"/>
</dbReference>
<evidence type="ECO:0000313" key="8">
    <source>
        <dbReference type="Proteomes" id="UP000267654"/>
    </source>
</evidence>
<accession>A0A662DBE6</accession>
<dbReference type="EMBL" id="QMQB01000224">
    <property type="protein sequence ID" value="RLE11661.1"/>
    <property type="molecule type" value="Genomic_DNA"/>
</dbReference>
<evidence type="ECO:0000313" key="7">
    <source>
        <dbReference type="EMBL" id="RLE11661.1"/>
    </source>
</evidence>
<dbReference type="InterPro" id="IPR022641">
    <property type="entry name" value="CheR_N"/>
</dbReference>
<comment type="catalytic activity">
    <reaction evidence="1">
        <text>L-glutamyl-[protein] + S-adenosyl-L-methionine = [protein]-L-glutamate 5-O-methyl ester + S-adenosyl-L-homocysteine</text>
        <dbReference type="Rhea" id="RHEA:24452"/>
        <dbReference type="Rhea" id="RHEA-COMP:10208"/>
        <dbReference type="Rhea" id="RHEA-COMP:10311"/>
        <dbReference type="ChEBI" id="CHEBI:29973"/>
        <dbReference type="ChEBI" id="CHEBI:57856"/>
        <dbReference type="ChEBI" id="CHEBI:59789"/>
        <dbReference type="ChEBI" id="CHEBI:82795"/>
        <dbReference type="EC" id="2.1.1.80"/>
    </reaction>
</comment>
<keyword evidence="3" id="KW-0489">Methyltransferase</keyword>
<dbReference type="PANTHER" id="PTHR24422">
    <property type="entry name" value="CHEMOTAXIS PROTEIN METHYLTRANSFERASE"/>
    <property type="match status" value="1"/>
</dbReference>
<dbReference type="SUPFAM" id="SSF53335">
    <property type="entry name" value="S-adenosyl-L-methionine-dependent methyltransferases"/>
    <property type="match status" value="1"/>
</dbReference>
<evidence type="ECO:0000256" key="3">
    <source>
        <dbReference type="ARBA" id="ARBA00022603"/>
    </source>
</evidence>